<dbReference type="EMBL" id="LCQD01000008">
    <property type="protein sequence ID" value="KKW12865.1"/>
    <property type="molecule type" value="Genomic_DNA"/>
</dbReference>
<accession>A0A0G1W2R1</accession>
<evidence type="ECO:0000313" key="1">
    <source>
        <dbReference type="EMBL" id="KKW12865.1"/>
    </source>
</evidence>
<reference evidence="1 2" key="1">
    <citation type="journal article" date="2015" name="Nature">
        <title>rRNA introns, odd ribosomes, and small enigmatic genomes across a large radiation of phyla.</title>
        <authorList>
            <person name="Brown C.T."/>
            <person name="Hug L.A."/>
            <person name="Thomas B.C."/>
            <person name="Sharon I."/>
            <person name="Castelle C.J."/>
            <person name="Singh A."/>
            <person name="Wilkins M.J."/>
            <person name="Williams K.H."/>
            <person name="Banfield J.F."/>
        </authorList>
    </citation>
    <scope>NUCLEOTIDE SEQUENCE [LARGE SCALE GENOMIC DNA]</scope>
</reference>
<proteinExistence type="predicted"/>
<comment type="caution">
    <text evidence="1">The sequence shown here is derived from an EMBL/GenBank/DDBJ whole genome shotgun (WGS) entry which is preliminary data.</text>
</comment>
<organism evidence="1 2">
    <name type="scientific">Candidatus Gottesmanbacteria bacterium GW2011_GWB1_49_7</name>
    <dbReference type="NCBI Taxonomy" id="1618448"/>
    <lineage>
        <taxon>Bacteria</taxon>
        <taxon>Candidatus Gottesmaniibacteriota</taxon>
    </lineage>
</organism>
<protein>
    <submittedName>
        <fullName evidence="1">Uncharacterized protein</fullName>
    </submittedName>
</protein>
<sequence>MKIKGQVKEPPPLPTYIEQYLRQSPKETTLSLYSAYLAGYLGESSADGVPMLVACALGQQDRLRNNDLKNIEHVLRWMTALIQLPQEKE</sequence>
<name>A0A0G1W2R1_9BACT</name>
<dbReference type="AlphaFoldDB" id="A0A0G1W2R1"/>
<dbReference type="Proteomes" id="UP000034588">
    <property type="component" value="Unassembled WGS sequence"/>
</dbReference>
<evidence type="ECO:0000313" key="2">
    <source>
        <dbReference type="Proteomes" id="UP000034588"/>
    </source>
</evidence>
<gene>
    <name evidence="1" type="ORF">UY48_C0008G0040</name>
</gene>